<gene>
    <name evidence="2" type="ORF">GMOD_00003053</name>
</gene>
<feature type="compositionally biased region" description="Acidic residues" evidence="1">
    <location>
        <begin position="237"/>
        <end position="289"/>
    </location>
</feature>
<evidence type="ECO:0000313" key="2">
    <source>
        <dbReference type="EMBL" id="RMZ69129.1"/>
    </source>
</evidence>
<name>A0A3M7M409_9PLEO</name>
<proteinExistence type="predicted"/>
<reference evidence="2 3" key="1">
    <citation type="journal article" date="2014" name="PLoS ONE">
        <title>De novo Genome Assembly of the Fungal Plant Pathogen Pyrenophora semeniperda.</title>
        <authorList>
            <person name="Soliai M.M."/>
            <person name="Meyer S.E."/>
            <person name="Udall J.A."/>
            <person name="Elzinga D.E."/>
            <person name="Hermansen R.A."/>
            <person name="Bodily P.M."/>
            <person name="Hart A.A."/>
            <person name="Coleman C.E."/>
        </authorList>
    </citation>
    <scope>NUCLEOTIDE SEQUENCE [LARGE SCALE GENOMIC DNA]</scope>
    <source>
        <strain evidence="2 3">CCB06</strain>
        <tissue evidence="2">Mycelium</tissue>
    </source>
</reference>
<organism evidence="2 3">
    <name type="scientific">Pyrenophora seminiperda CCB06</name>
    <dbReference type="NCBI Taxonomy" id="1302712"/>
    <lineage>
        <taxon>Eukaryota</taxon>
        <taxon>Fungi</taxon>
        <taxon>Dikarya</taxon>
        <taxon>Ascomycota</taxon>
        <taxon>Pezizomycotina</taxon>
        <taxon>Dothideomycetes</taxon>
        <taxon>Pleosporomycetidae</taxon>
        <taxon>Pleosporales</taxon>
        <taxon>Pleosporineae</taxon>
        <taxon>Pleosporaceae</taxon>
        <taxon>Pyrenophora</taxon>
    </lineage>
</organism>
<dbReference type="EMBL" id="KE747817">
    <property type="protein sequence ID" value="RMZ69129.1"/>
    <property type="molecule type" value="Genomic_DNA"/>
</dbReference>
<dbReference type="AlphaFoldDB" id="A0A3M7M409"/>
<keyword evidence="3" id="KW-1185">Reference proteome</keyword>
<dbReference type="Proteomes" id="UP000265663">
    <property type="component" value="Unassembled WGS sequence"/>
</dbReference>
<protein>
    <submittedName>
        <fullName evidence="2">Uncharacterized protein</fullName>
    </submittedName>
</protein>
<evidence type="ECO:0000256" key="1">
    <source>
        <dbReference type="SAM" id="MobiDB-lite"/>
    </source>
</evidence>
<sequence length="326" mass="36264">MSLTTLPSLPDPILHLICIHLTPDRPTVNDHTHGQSPTLYRPIINLSLTAHCLNRISSAHIATNISLTDACTRWNLFLRTVAANPTYASHVKYLKFSNGTPESDALTETTCEAEERDGSSLRKMLKVLPGLEVLYSSHHHGRGVEYAPATILQYLTSGGELPLWKTLQTVRFDHINAWHENEVVQINLLRGDNSAKTTGTHLLTGDLEDLNVTELCEKIPGVVGVQVATKLFQDADAVTDEEEADADWIDEDEEDEEESDWSEQDYEEDSEESDWDSEDDSDYEDDWEAEYGFTVPKAEPVKHVNVDDAAPPVVGVPARGASLLDF</sequence>
<accession>A0A3M7M409</accession>
<dbReference type="OrthoDB" id="3797449at2759"/>
<feature type="region of interest" description="Disordered" evidence="1">
    <location>
        <begin position="236"/>
        <end position="315"/>
    </location>
</feature>
<evidence type="ECO:0000313" key="3">
    <source>
        <dbReference type="Proteomes" id="UP000265663"/>
    </source>
</evidence>